<dbReference type="Proteomes" id="UP000321595">
    <property type="component" value="Chromosome"/>
</dbReference>
<dbReference type="Gene3D" id="1.25.40.10">
    <property type="entry name" value="Tetratricopeptide repeat domain"/>
    <property type="match status" value="1"/>
</dbReference>
<evidence type="ECO:0000313" key="2">
    <source>
        <dbReference type="Proteomes" id="UP000321595"/>
    </source>
</evidence>
<proteinExistence type="predicted"/>
<evidence type="ECO:0000313" key="1">
    <source>
        <dbReference type="EMBL" id="QED27869.1"/>
    </source>
</evidence>
<accession>A0A5B8XWM1</accession>
<protein>
    <recommendedName>
        <fullName evidence="3">Tetratricopeptide repeat protein</fullName>
    </recommendedName>
</protein>
<gene>
    <name evidence="1" type="ORF">FRD01_11605</name>
</gene>
<dbReference type="KEGG" id="bbae:FRD01_11605"/>
<dbReference type="RefSeq" id="WP_146959786.1">
    <property type="nucleotide sequence ID" value="NZ_CP042467.1"/>
</dbReference>
<evidence type="ECO:0008006" key="3">
    <source>
        <dbReference type="Google" id="ProtNLM"/>
    </source>
</evidence>
<organism evidence="1 2">
    <name type="scientific">Microvenator marinus</name>
    <dbReference type="NCBI Taxonomy" id="2600177"/>
    <lineage>
        <taxon>Bacteria</taxon>
        <taxon>Deltaproteobacteria</taxon>
        <taxon>Bradymonadales</taxon>
        <taxon>Microvenatoraceae</taxon>
        <taxon>Microvenator</taxon>
    </lineage>
</organism>
<dbReference type="OrthoDB" id="5494655at2"/>
<dbReference type="EMBL" id="CP042467">
    <property type="protein sequence ID" value="QED27869.1"/>
    <property type="molecule type" value="Genomic_DNA"/>
</dbReference>
<sequence length="374" mass="41201">MKKWLVLMMLGGMGCEAALPEPTPLRYFAAVQLSAPSATDLPDPGPNITQTELDTFEPIVEGFQKNHELLLGQSDVREQLDRIENVYIATGRYLELVGIYQRDVAEKGAKSHAAARLGWAYIRLGQEKPAKELVALLKTEESERAMAFFLEGAGHLQWDAGSEESNQGLYRSWSRALELNPNFKGFEGISAAQMRAQLERLKPQLGEPVDALALAQERVQGVTAAALAATAVKPTEIEPEVPAVEPEVPAAEPDDPERQYRITVARAELALNEAKYQEAEELFIQAKALVPSGFAAEFGHLRAGWGQEGARPRIRPRFEELAKRDDLTGRQAYDLGIFLLNVVQDKALAAGVLNRVKTLDPELAGRVNIDKILQ</sequence>
<name>A0A5B8XWM1_9DELT</name>
<reference evidence="1 2" key="1">
    <citation type="submission" date="2019-08" db="EMBL/GenBank/DDBJ databases">
        <authorList>
            <person name="Liang Q."/>
        </authorList>
    </citation>
    <scope>NUCLEOTIDE SEQUENCE [LARGE SCALE GENOMIC DNA]</scope>
    <source>
        <strain evidence="1 2">V1718</strain>
    </source>
</reference>
<dbReference type="PROSITE" id="PS51257">
    <property type="entry name" value="PROKAR_LIPOPROTEIN"/>
    <property type="match status" value="1"/>
</dbReference>
<keyword evidence="2" id="KW-1185">Reference proteome</keyword>
<dbReference type="AlphaFoldDB" id="A0A5B8XWM1"/>
<dbReference type="InterPro" id="IPR011990">
    <property type="entry name" value="TPR-like_helical_dom_sf"/>
</dbReference>